<name>A0A5C1NM54_9GAMM</name>
<dbReference type="EMBL" id="CP038437">
    <property type="protein sequence ID" value="QEM83930.1"/>
    <property type="molecule type" value="Genomic_DNA"/>
</dbReference>
<dbReference type="InterPro" id="IPR020476">
    <property type="entry name" value="Nudix_hydrolase"/>
</dbReference>
<dbReference type="PANTHER" id="PTHR43736">
    <property type="entry name" value="ADP-RIBOSE PYROPHOSPHATASE"/>
    <property type="match status" value="1"/>
</dbReference>
<sequence length="138" mass="15375">MFPVSIKGVLLLPSNKVVLALNERNEWELPGGRIELGETPEGCLAREFQEEISIEVCVEDIIDTYLFEVIPHKHVFIATYGCTLLGQFAPLVSHEHEMIETFPINDLPGNLPPGYARSIQAWCTRQGEQIQISPSGGE</sequence>
<evidence type="ECO:0000313" key="3">
    <source>
        <dbReference type="EMBL" id="QEM83930.1"/>
    </source>
</evidence>
<dbReference type="SUPFAM" id="SSF55811">
    <property type="entry name" value="Nudix"/>
    <property type="match status" value="1"/>
</dbReference>
<evidence type="ECO:0000259" key="2">
    <source>
        <dbReference type="PROSITE" id="PS51462"/>
    </source>
</evidence>
<dbReference type="Gene3D" id="3.90.79.10">
    <property type="entry name" value="Nucleoside Triphosphate Pyrophosphohydrolase"/>
    <property type="match status" value="1"/>
</dbReference>
<gene>
    <name evidence="3" type="ORF">E4T21_05120</name>
</gene>
<dbReference type="InterPro" id="IPR000086">
    <property type="entry name" value="NUDIX_hydrolase_dom"/>
</dbReference>
<dbReference type="PROSITE" id="PS51462">
    <property type="entry name" value="NUDIX"/>
    <property type="match status" value="1"/>
</dbReference>
<evidence type="ECO:0000313" key="4">
    <source>
        <dbReference type="Proteomes" id="UP000324285"/>
    </source>
</evidence>
<dbReference type="OrthoDB" id="9791228at2"/>
<keyword evidence="4" id="KW-1185">Reference proteome</keyword>
<feature type="domain" description="Nudix hydrolase" evidence="2">
    <location>
        <begin position="1"/>
        <end position="125"/>
    </location>
</feature>
<dbReference type="GO" id="GO:0016787">
    <property type="term" value="F:hydrolase activity"/>
    <property type="evidence" value="ECO:0007669"/>
    <property type="project" value="UniProtKB-KW"/>
</dbReference>
<dbReference type="AlphaFoldDB" id="A0A5C1NM54"/>
<dbReference type="Proteomes" id="UP000324285">
    <property type="component" value="Chromosome"/>
</dbReference>
<protein>
    <submittedName>
        <fullName evidence="3">NUDIX domain-containing protein</fullName>
    </submittedName>
</protein>
<keyword evidence="1" id="KW-0378">Hydrolase</keyword>
<organism evidence="3 4">
    <name type="scientific">Halomonas binhaiensis</name>
    <dbReference type="NCBI Taxonomy" id="2562282"/>
    <lineage>
        <taxon>Bacteria</taxon>
        <taxon>Pseudomonadati</taxon>
        <taxon>Pseudomonadota</taxon>
        <taxon>Gammaproteobacteria</taxon>
        <taxon>Oceanospirillales</taxon>
        <taxon>Halomonadaceae</taxon>
        <taxon>Halomonas</taxon>
    </lineage>
</organism>
<accession>A0A5C1NM54</accession>
<dbReference type="KEGG" id="hbh:E4T21_05120"/>
<dbReference type="PANTHER" id="PTHR43736:SF1">
    <property type="entry name" value="DIHYDRONEOPTERIN TRIPHOSPHATE DIPHOSPHATASE"/>
    <property type="match status" value="1"/>
</dbReference>
<proteinExistence type="predicted"/>
<evidence type="ECO:0000256" key="1">
    <source>
        <dbReference type="ARBA" id="ARBA00022801"/>
    </source>
</evidence>
<dbReference type="Pfam" id="PF00293">
    <property type="entry name" value="NUDIX"/>
    <property type="match status" value="1"/>
</dbReference>
<dbReference type="CDD" id="cd04699">
    <property type="entry name" value="NUDIX_MutT_Nudt1"/>
    <property type="match status" value="1"/>
</dbReference>
<dbReference type="PRINTS" id="PR00502">
    <property type="entry name" value="NUDIXFAMILY"/>
</dbReference>
<dbReference type="InterPro" id="IPR015797">
    <property type="entry name" value="NUDIX_hydrolase-like_dom_sf"/>
</dbReference>
<reference evidence="3" key="1">
    <citation type="submission" date="2021-02" db="EMBL/GenBank/DDBJ databases">
        <title>Strain Y2R2, a novel species of the genus Halomonas.</title>
        <authorList>
            <person name="Huang H."/>
        </authorList>
    </citation>
    <scope>NUCLEOTIDE SEQUENCE</scope>
    <source>
        <strain evidence="3">Y2R2</strain>
    </source>
</reference>